<dbReference type="Proteomes" id="UP000198211">
    <property type="component" value="Unassembled WGS sequence"/>
</dbReference>
<keyword evidence="1" id="KW-0862">Zinc</keyword>
<evidence type="ECO:0000313" key="4">
    <source>
        <dbReference type="EMBL" id="OWY98195.1"/>
    </source>
</evidence>
<keyword evidence="1" id="KW-0479">Metal-binding</keyword>
<feature type="region of interest" description="Disordered" evidence="2">
    <location>
        <begin position="186"/>
        <end position="219"/>
    </location>
</feature>
<dbReference type="InterPro" id="IPR007527">
    <property type="entry name" value="Znf_SWIM"/>
</dbReference>
<comment type="caution">
    <text evidence="4">The sequence shown here is derived from an EMBL/GenBank/DDBJ whole genome shotgun (WGS) entry which is preliminary data.</text>
</comment>
<dbReference type="OrthoDB" id="112154at2759"/>
<keyword evidence="5" id="KW-1185">Reference proteome</keyword>
<organism evidence="4 5">
    <name type="scientific">Phytophthora megakarya</name>
    <dbReference type="NCBI Taxonomy" id="4795"/>
    <lineage>
        <taxon>Eukaryota</taxon>
        <taxon>Sar</taxon>
        <taxon>Stramenopiles</taxon>
        <taxon>Oomycota</taxon>
        <taxon>Peronosporomycetes</taxon>
        <taxon>Peronosporales</taxon>
        <taxon>Peronosporaceae</taxon>
        <taxon>Phytophthora</taxon>
    </lineage>
</organism>
<feature type="domain" description="SWIM-type" evidence="3">
    <location>
        <begin position="139"/>
        <end position="171"/>
    </location>
</feature>
<proteinExistence type="predicted"/>
<evidence type="ECO:0000256" key="1">
    <source>
        <dbReference type="PROSITE-ProRule" id="PRU00325"/>
    </source>
</evidence>
<keyword evidence="1" id="KW-0863">Zinc-finger</keyword>
<protein>
    <recommendedName>
        <fullName evidence="3">SWIM-type domain-containing protein</fullName>
    </recommendedName>
</protein>
<feature type="compositionally biased region" description="Polar residues" evidence="2">
    <location>
        <begin position="186"/>
        <end position="212"/>
    </location>
</feature>
<accession>A0A225UXG4</accession>
<reference evidence="5" key="1">
    <citation type="submission" date="2017-03" db="EMBL/GenBank/DDBJ databases">
        <title>Phytopthora megakarya and P. palmivora, two closely related causual agents of cacao black pod achieved similar genome size and gene model numbers by different mechanisms.</title>
        <authorList>
            <person name="Ali S."/>
            <person name="Shao J."/>
            <person name="Larry D.J."/>
            <person name="Kronmiller B."/>
            <person name="Shen D."/>
            <person name="Strem M.D."/>
            <person name="Melnick R.L."/>
            <person name="Guiltinan M.J."/>
            <person name="Tyler B.M."/>
            <person name="Meinhardt L.W."/>
            <person name="Bailey B.A."/>
        </authorList>
    </citation>
    <scope>NUCLEOTIDE SEQUENCE [LARGE SCALE GENOMIC DNA]</scope>
    <source>
        <strain evidence="5">zdho120</strain>
    </source>
</reference>
<sequence>MHQLHLSIYAQERLHKTINDTAHLGPLLSTVVSRAFVHVVEGAHYDYSWTENGKVTNRSTWFNSSKYRQKPDELPSHRVTETLVDRYLKDKTGEITKSCKVEDITLMYQSLHEVEFLKPAEQNTSLMLKLVPKIQLETVEVIHSLYRCDCKAFWNIGWLCSHVLAGMDLLGQFRLAQAISVLPTTKPSGGQRKSQGALNSDSSTSKTFTNGCQEPPANSLHKRVYKL</sequence>
<evidence type="ECO:0000256" key="2">
    <source>
        <dbReference type="SAM" id="MobiDB-lite"/>
    </source>
</evidence>
<name>A0A225UXG4_9STRA</name>
<evidence type="ECO:0000313" key="5">
    <source>
        <dbReference type="Proteomes" id="UP000198211"/>
    </source>
</evidence>
<dbReference type="AlphaFoldDB" id="A0A225UXG4"/>
<gene>
    <name evidence="4" type="ORF">PHMEG_00031097</name>
</gene>
<dbReference type="EMBL" id="NBNE01009642">
    <property type="protein sequence ID" value="OWY98195.1"/>
    <property type="molecule type" value="Genomic_DNA"/>
</dbReference>
<evidence type="ECO:0000259" key="3">
    <source>
        <dbReference type="PROSITE" id="PS50966"/>
    </source>
</evidence>
<dbReference type="PROSITE" id="PS50966">
    <property type="entry name" value="ZF_SWIM"/>
    <property type="match status" value="1"/>
</dbReference>
<dbReference type="GO" id="GO:0008270">
    <property type="term" value="F:zinc ion binding"/>
    <property type="evidence" value="ECO:0007669"/>
    <property type="project" value="UniProtKB-KW"/>
</dbReference>